<evidence type="ECO:0000256" key="2">
    <source>
        <dbReference type="ARBA" id="ARBA00016807"/>
    </source>
</evidence>
<evidence type="ECO:0000313" key="8">
    <source>
        <dbReference type="Proteomes" id="UP001314205"/>
    </source>
</evidence>
<protein>
    <recommendedName>
        <fullName evidence="2">Regulatory protein zeste</fullName>
    </recommendedName>
</protein>
<keyword evidence="8" id="KW-1185">Reference proteome</keyword>
<organism evidence="7 8">
    <name type="scientific">Parnassius mnemosyne</name>
    <name type="common">clouded apollo</name>
    <dbReference type="NCBI Taxonomy" id="213953"/>
    <lineage>
        <taxon>Eukaryota</taxon>
        <taxon>Metazoa</taxon>
        <taxon>Ecdysozoa</taxon>
        <taxon>Arthropoda</taxon>
        <taxon>Hexapoda</taxon>
        <taxon>Insecta</taxon>
        <taxon>Pterygota</taxon>
        <taxon>Neoptera</taxon>
        <taxon>Endopterygota</taxon>
        <taxon>Lepidoptera</taxon>
        <taxon>Glossata</taxon>
        <taxon>Ditrysia</taxon>
        <taxon>Papilionoidea</taxon>
        <taxon>Papilionidae</taxon>
        <taxon>Parnassiinae</taxon>
        <taxon>Parnassini</taxon>
        <taxon>Parnassius</taxon>
        <taxon>Driopa</taxon>
    </lineage>
</organism>
<comment type="subunit">
    <text evidence="1">Self-associates forming complexes of several hundred monomers.</text>
</comment>
<feature type="domain" description="Myb/SANT-like DNA-binding" evidence="6">
    <location>
        <begin position="6"/>
        <end position="83"/>
    </location>
</feature>
<comment type="function">
    <text evidence="5">Involved in transvection phenomena (= synapsis-dependent gene expression), where the synaptic pairing of chromosomes carrying genes with which zeste interacts influences the expression of these genes. Zeste binds to DNA and stimulates transcription from a nearby promoter.</text>
</comment>
<dbReference type="PANTHER" id="PTHR21411">
    <property type="entry name" value="APONTIC"/>
    <property type="match status" value="1"/>
</dbReference>
<evidence type="ECO:0000313" key="7">
    <source>
        <dbReference type="EMBL" id="CAK1597940.1"/>
    </source>
</evidence>
<comment type="caution">
    <text evidence="7">The sequence shown here is derived from an EMBL/GenBank/DDBJ whole genome shotgun (WGS) entry which is preliminary data.</text>
</comment>
<evidence type="ECO:0000256" key="4">
    <source>
        <dbReference type="ARBA" id="ARBA00023163"/>
    </source>
</evidence>
<evidence type="ECO:0000259" key="6">
    <source>
        <dbReference type="Pfam" id="PF13873"/>
    </source>
</evidence>
<keyword evidence="4" id="KW-0804">Transcription</keyword>
<gene>
    <name evidence="7" type="ORF">PARMNEM_LOCUS17021</name>
</gene>
<proteinExistence type="predicted"/>
<dbReference type="EMBL" id="CAVLGL010000096">
    <property type="protein sequence ID" value="CAK1597940.1"/>
    <property type="molecule type" value="Genomic_DNA"/>
</dbReference>
<evidence type="ECO:0000256" key="5">
    <source>
        <dbReference type="ARBA" id="ARBA00025466"/>
    </source>
</evidence>
<name>A0AAV1LSM6_9NEOP</name>
<dbReference type="Proteomes" id="UP001314205">
    <property type="component" value="Unassembled WGS sequence"/>
</dbReference>
<sequence length="269" mass="30560">MESGKRSKNFSEREKMLLIVVAKEFVAIIDNKTTDGTTLEAKKQAWMALTNKYNALSETGIRTEKQLHALYDNLKKKARKNLSDDKSEMYKTGGGTFCPKTTAVDEKVVALLTPQFKSLPNDFDSSAPYYNIDIVETQLLNNTQGSSEDNCIVLGAKEDSVHEILLSPQQVEGCKRKISPLLKDVESTPKKKICLTETKKKKNINNISASIIKRKNQKQMNEDAITTKRLEILEIQLQHEHMKLEKTKILLDLDIDLKRNLLENAKMDF</sequence>
<dbReference type="InterPro" id="IPR028002">
    <property type="entry name" value="Myb_DNA-bind_5"/>
</dbReference>
<dbReference type="PANTHER" id="PTHR21411:SF0">
    <property type="entry name" value="REGULATORY PROTEIN ZESTE"/>
    <property type="match status" value="1"/>
</dbReference>
<keyword evidence="3" id="KW-0805">Transcription regulation</keyword>
<dbReference type="Pfam" id="PF13873">
    <property type="entry name" value="Myb_DNA-bind_5"/>
    <property type="match status" value="1"/>
</dbReference>
<evidence type="ECO:0000256" key="1">
    <source>
        <dbReference type="ARBA" id="ARBA00011764"/>
    </source>
</evidence>
<reference evidence="7 8" key="1">
    <citation type="submission" date="2023-11" db="EMBL/GenBank/DDBJ databases">
        <authorList>
            <person name="Hedman E."/>
            <person name="Englund M."/>
            <person name="Stromberg M."/>
            <person name="Nyberg Akerstrom W."/>
            <person name="Nylinder S."/>
            <person name="Jareborg N."/>
            <person name="Kallberg Y."/>
            <person name="Kronander E."/>
        </authorList>
    </citation>
    <scope>NUCLEOTIDE SEQUENCE [LARGE SCALE GENOMIC DNA]</scope>
</reference>
<accession>A0AAV1LSM6</accession>
<evidence type="ECO:0000256" key="3">
    <source>
        <dbReference type="ARBA" id="ARBA00023015"/>
    </source>
</evidence>
<dbReference type="AlphaFoldDB" id="A0AAV1LSM6"/>